<dbReference type="Proteomes" id="UP000027361">
    <property type="component" value="Unassembled WGS sequence"/>
</dbReference>
<comment type="caution">
    <text evidence="2">The sequence shown here is derived from an EMBL/GenBank/DDBJ whole genome shotgun (WGS) entry which is preliminary data.</text>
</comment>
<dbReference type="RefSeq" id="XP_013241463.1">
    <property type="nucleotide sequence ID" value="XM_013386009.1"/>
</dbReference>
<dbReference type="PANTHER" id="PTHR12069">
    <property type="entry name" value="DNA-DIRECTED RNA POLYMERASES III 80 KDA POLYPEPTIDE RNA POLYMERASE III SUBUNIT 5"/>
    <property type="match status" value="1"/>
</dbReference>
<dbReference type="STRING" id="1037660.A0A066VGR9"/>
<gene>
    <name evidence="2" type="ORF">K437DRAFT_227221</name>
</gene>
<dbReference type="GeneID" id="25262615"/>
<dbReference type="EMBL" id="JMSN01000088">
    <property type="protein sequence ID" value="KDN40686.1"/>
    <property type="molecule type" value="Genomic_DNA"/>
</dbReference>
<dbReference type="OMA" id="VFQYPIY"/>
<dbReference type="Pfam" id="PF04801">
    <property type="entry name" value="RPC5"/>
    <property type="match status" value="1"/>
</dbReference>
<proteinExistence type="predicted"/>
<name>A0A066VGR9_TILAU</name>
<evidence type="ECO:0000313" key="3">
    <source>
        <dbReference type="Proteomes" id="UP000027361"/>
    </source>
</evidence>
<protein>
    <submittedName>
        <fullName evidence="2">Uncharacterized protein</fullName>
    </submittedName>
</protein>
<accession>A0A066VGR9</accession>
<feature type="region of interest" description="Disordered" evidence="1">
    <location>
        <begin position="180"/>
        <end position="205"/>
    </location>
</feature>
<sequence>MNARSDIASADMDPQDDPNLLASIPVYIARSIPHGTSLQVFQYPNYPAGRPLPIPTSAQERGLKESARWRSQANWVEVDLPIDMRAQVYNHETGKELGQNLENEGKTKKVKREDDETSERKSKKLEKIKLQSCEVPNTTRYLVGVMRDGALHLTNLNHVLQLRPSLHHLDANDIAEADARRRQREGGPDGAGSGDEGGAGSGRAAAKARAVTVSVKEDANSSTKSGAVGDKWEEMMLAQRKAEGEPWIPLTWLNEETPQAKKTFNAQLFAGSKTQLACTAAPADYLAKNLKSALRID</sequence>
<dbReference type="AlphaFoldDB" id="A0A066VGR9"/>
<dbReference type="InterPro" id="IPR006886">
    <property type="entry name" value="RNA_pol_III_Rpc5"/>
</dbReference>
<dbReference type="HOGENOM" id="CLU_055683_0_0_1"/>
<dbReference type="PANTHER" id="PTHR12069:SF0">
    <property type="entry name" value="DNA-DIRECTED RNA POLYMERASE III SUBUNIT RPC5"/>
    <property type="match status" value="1"/>
</dbReference>
<evidence type="ECO:0000256" key="1">
    <source>
        <dbReference type="SAM" id="MobiDB-lite"/>
    </source>
</evidence>
<dbReference type="GO" id="GO:0005666">
    <property type="term" value="C:RNA polymerase III complex"/>
    <property type="evidence" value="ECO:0007669"/>
    <property type="project" value="TreeGrafter"/>
</dbReference>
<feature type="compositionally biased region" description="Gly residues" evidence="1">
    <location>
        <begin position="188"/>
        <end position="201"/>
    </location>
</feature>
<organism evidence="2 3">
    <name type="scientific">Tilletiaria anomala (strain ATCC 24038 / CBS 436.72 / UBC 951)</name>
    <dbReference type="NCBI Taxonomy" id="1037660"/>
    <lineage>
        <taxon>Eukaryota</taxon>
        <taxon>Fungi</taxon>
        <taxon>Dikarya</taxon>
        <taxon>Basidiomycota</taxon>
        <taxon>Ustilaginomycotina</taxon>
        <taxon>Exobasidiomycetes</taxon>
        <taxon>Georgefischeriales</taxon>
        <taxon>Tilletiariaceae</taxon>
        <taxon>Tilletiaria</taxon>
    </lineage>
</organism>
<dbReference type="FunCoup" id="A0A066VGR9">
    <property type="interactions" value="36"/>
</dbReference>
<dbReference type="GO" id="GO:0042797">
    <property type="term" value="P:tRNA transcription by RNA polymerase III"/>
    <property type="evidence" value="ECO:0007669"/>
    <property type="project" value="TreeGrafter"/>
</dbReference>
<feature type="compositionally biased region" description="Basic and acidic residues" evidence="1">
    <location>
        <begin position="103"/>
        <end position="126"/>
    </location>
</feature>
<evidence type="ECO:0000313" key="2">
    <source>
        <dbReference type="EMBL" id="KDN40686.1"/>
    </source>
</evidence>
<dbReference type="InParanoid" id="A0A066VGR9"/>
<dbReference type="OrthoDB" id="340681at2759"/>
<feature type="region of interest" description="Disordered" evidence="1">
    <location>
        <begin position="93"/>
        <end position="126"/>
    </location>
</feature>
<reference evidence="2 3" key="1">
    <citation type="submission" date="2014-05" db="EMBL/GenBank/DDBJ databases">
        <title>Draft genome sequence of a rare smut relative, Tilletiaria anomala UBC 951.</title>
        <authorList>
            <consortium name="DOE Joint Genome Institute"/>
            <person name="Toome M."/>
            <person name="Kuo A."/>
            <person name="Henrissat B."/>
            <person name="Lipzen A."/>
            <person name="Tritt A."/>
            <person name="Yoshinaga Y."/>
            <person name="Zane M."/>
            <person name="Barry K."/>
            <person name="Grigoriev I.V."/>
            <person name="Spatafora J.W."/>
            <person name="Aimea M.C."/>
        </authorList>
    </citation>
    <scope>NUCLEOTIDE SEQUENCE [LARGE SCALE GENOMIC DNA]</scope>
    <source>
        <strain evidence="2 3">UBC 951</strain>
    </source>
</reference>
<keyword evidence="3" id="KW-1185">Reference proteome</keyword>